<dbReference type="InterPro" id="IPR050793">
    <property type="entry name" value="CMP-NeuNAc_synthase"/>
</dbReference>
<dbReference type="PANTHER" id="PTHR21485:SF6">
    <property type="entry name" value="N-ACYLNEURAMINATE CYTIDYLYLTRANSFERASE-RELATED"/>
    <property type="match status" value="1"/>
</dbReference>
<dbReference type="EMBL" id="PKTG01000138">
    <property type="protein sequence ID" value="PLX15504.1"/>
    <property type="molecule type" value="Genomic_DNA"/>
</dbReference>
<gene>
    <name evidence="1" type="ORF">C0601_12715</name>
</gene>
<accession>A0A2N5ZA64</accession>
<dbReference type="InterPro" id="IPR029044">
    <property type="entry name" value="Nucleotide-diphossugar_trans"/>
</dbReference>
<comment type="caution">
    <text evidence="1">The sequence shown here is derived from an EMBL/GenBank/DDBJ whole genome shotgun (WGS) entry which is preliminary data.</text>
</comment>
<evidence type="ECO:0000313" key="1">
    <source>
        <dbReference type="EMBL" id="PLX15504.1"/>
    </source>
</evidence>
<dbReference type="GO" id="GO:0008781">
    <property type="term" value="F:N-acylneuraminate cytidylyltransferase activity"/>
    <property type="evidence" value="ECO:0007669"/>
    <property type="project" value="TreeGrafter"/>
</dbReference>
<dbReference type="Proteomes" id="UP000234857">
    <property type="component" value="Unassembled WGS sequence"/>
</dbReference>
<dbReference type="InterPro" id="IPR003329">
    <property type="entry name" value="Cytidylyl_trans"/>
</dbReference>
<dbReference type="AlphaFoldDB" id="A0A2N5ZA64"/>
<reference evidence="1 2" key="1">
    <citation type="submission" date="2017-11" db="EMBL/GenBank/DDBJ databases">
        <title>Genome-resolved metagenomics identifies genetic mobility, metabolic interactions, and unexpected diversity in perchlorate-reducing communities.</title>
        <authorList>
            <person name="Barnum T.P."/>
            <person name="Figueroa I.A."/>
            <person name="Carlstrom C.I."/>
            <person name="Lucas L.N."/>
            <person name="Engelbrektson A.L."/>
            <person name="Coates J.D."/>
        </authorList>
    </citation>
    <scope>NUCLEOTIDE SEQUENCE [LARGE SCALE GENOMIC DNA]</scope>
    <source>
        <strain evidence="1">BM706</strain>
    </source>
</reference>
<sequence length="235" mass="27058">MKKIKVLALIPARSGSKRVKNKNIKMLNNKPLIYYSIKAAIASGVVDRVIVSTDSEEIAEIAKKYGAEVPFLRPKKLASDNSTEYEYHKHTVDWLIENEKITYDLIVNLYPTTPFRSSDTIEKAVNLFKDNFNYDSLRSVVKCSEHPYKMWTSEEKELKPFIDTGDMNDHTLSYHLLPKVYIQNASIYITKTETLKKFKNTIGEKILSFIMNDKESIDINSPIDFKLCEAMMKEG</sequence>
<dbReference type="Gene3D" id="3.90.550.10">
    <property type="entry name" value="Spore Coat Polysaccharide Biosynthesis Protein SpsA, Chain A"/>
    <property type="match status" value="1"/>
</dbReference>
<dbReference type="Pfam" id="PF02348">
    <property type="entry name" value="CTP_transf_3"/>
    <property type="match status" value="1"/>
</dbReference>
<name>A0A2N5ZA64_MUIH1</name>
<dbReference type="CDD" id="cd02513">
    <property type="entry name" value="CMP-NeuAc_Synthase"/>
    <property type="match status" value="1"/>
</dbReference>
<dbReference type="SUPFAM" id="SSF53448">
    <property type="entry name" value="Nucleotide-diphospho-sugar transferases"/>
    <property type="match status" value="1"/>
</dbReference>
<evidence type="ECO:0008006" key="3">
    <source>
        <dbReference type="Google" id="ProtNLM"/>
    </source>
</evidence>
<protein>
    <recommendedName>
        <fullName evidence="3">Acylneuraminate cytidylyltransferase family protein</fullName>
    </recommendedName>
</protein>
<evidence type="ECO:0000313" key="2">
    <source>
        <dbReference type="Proteomes" id="UP000234857"/>
    </source>
</evidence>
<organism evidence="1 2">
    <name type="scientific">Muiribacterium halophilum</name>
    <dbReference type="NCBI Taxonomy" id="2053465"/>
    <lineage>
        <taxon>Bacteria</taxon>
        <taxon>Candidatus Muiribacteriota</taxon>
        <taxon>Candidatus Muiribacteriia</taxon>
        <taxon>Candidatus Muiribacteriales</taxon>
        <taxon>Candidatus Muiribacteriaceae</taxon>
        <taxon>Candidatus Muiribacterium</taxon>
    </lineage>
</organism>
<proteinExistence type="predicted"/>
<dbReference type="PANTHER" id="PTHR21485">
    <property type="entry name" value="HAD SUPERFAMILY MEMBERS CMAS AND KDSC"/>
    <property type="match status" value="1"/>
</dbReference>